<organism evidence="1 2">
    <name type="scientific">Gordonia terrae</name>
    <dbReference type="NCBI Taxonomy" id="2055"/>
    <lineage>
        <taxon>Bacteria</taxon>
        <taxon>Bacillati</taxon>
        <taxon>Actinomycetota</taxon>
        <taxon>Actinomycetes</taxon>
        <taxon>Mycobacteriales</taxon>
        <taxon>Gordoniaceae</taxon>
        <taxon>Gordonia</taxon>
    </lineage>
</organism>
<dbReference type="STRING" id="2055.BCM27_14020"/>
<accession>A0A2I1R4G9</accession>
<sequence>MTTVASSRLPSTAPVRGASVLTADQWRSRRAAHRRAVDELIGPYLDARRRGARHPVIDFLFTYYSSRPAHVLRWHPGYGVILEDADEFLGLRGYEQTDAGVRVGAGHLRHRADALVAAVDMLGATARRPVRLGCFGLHEWAMVYRTDDTRHDLPLRLGGAGTDAVVESLPLRCTHFDAFRFFTDPARPRNDTTLTRASQIAHEQPGCLHATMDLYRYCFTLSPLVPSDLTLDCFALALRARDLDMRASPYDLGGLGYEPVRIETPAGRAEYVREQSAIAELGTTLRSRLLTLCTELAERAHHT</sequence>
<proteinExistence type="predicted"/>
<name>A0A2I1R4G9_9ACTN</name>
<gene>
    <name evidence="1" type="ORF">CYJ73_19025</name>
</gene>
<comment type="caution">
    <text evidence="1">The sequence shown here is derived from an EMBL/GenBank/DDBJ whole genome shotgun (WGS) entry which is preliminary data.</text>
</comment>
<dbReference type="EMBL" id="PKJC01000017">
    <property type="protein sequence ID" value="PKZ64020.1"/>
    <property type="molecule type" value="Genomic_DNA"/>
</dbReference>
<evidence type="ECO:0000313" key="1">
    <source>
        <dbReference type="EMBL" id="PKZ64020.1"/>
    </source>
</evidence>
<dbReference type="AlphaFoldDB" id="A0A2I1R4G9"/>
<protein>
    <submittedName>
        <fullName evidence="1">3-methyladenine DNA glycosylase</fullName>
    </submittedName>
</protein>
<reference evidence="1 2" key="1">
    <citation type="submission" date="2017-12" db="EMBL/GenBank/DDBJ databases">
        <title>Phylogenetic diversity of female urinary microbiome.</title>
        <authorList>
            <person name="Thomas-White K."/>
            <person name="Wolfe A.J."/>
        </authorList>
    </citation>
    <scope>NUCLEOTIDE SEQUENCE [LARGE SCALE GENOMIC DNA]</scope>
    <source>
        <strain evidence="1 2">UMB0777</strain>
    </source>
</reference>
<dbReference type="Proteomes" id="UP000234662">
    <property type="component" value="Unassembled WGS sequence"/>
</dbReference>
<evidence type="ECO:0000313" key="2">
    <source>
        <dbReference type="Proteomes" id="UP000234662"/>
    </source>
</evidence>